<dbReference type="InterPro" id="IPR028098">
    <property type="entry name" value="Glyco_trans_4-like_N"/>
</dbReference>
<dbReference type="RefSeq" id="WP_229792296.1">
    <property type="nucleotide sequence ID" value="NZ_BMYD01000001.1"/>
</dbReference>
<dbReference type="Proteomes" id="UP000646426">
    <property type="component" value="Unassembled WGS sequence"/>
</dbReference>
<dbReference type="Pfam" id="PF13579">
    <property type="entry name" value="Glyco_trans_4_4"/>
    <property type="match status" value="1"/>
</dbReference>
<feature type="domain" description="Glycosyltransferase subfamily 4-like N-terminal" evidence="1">
    <location>
        <begin position="16"/>
        <end position="205"/>
    </location>
</feature>
<protein>
    <submittedName>
        <fullName evidence="2">Glycosyl transferase</fullName>
    </submittedName>
</protein>
<organism evidence="2 3">
    <name type="scientific">Cognatilysobacter bugurensis</name>
    <dbReference type="NCBI Taxonomy" id="543356"/>
    <lineage>
        <taxon>Bacteria</taxon>
        <taxon>Pseudomonadati</taxon>
        <taxon>Pseudomonadota</taxon>
        <taxon>Gammaproteobacteria</taxon>
        <taxon>Lysobacterales</taxon>
        <taxon>Lysobacteraceae</taxon>
        <taxon>Cognatilysobacter</taxon>
    </lineage>
</organism>
<proteinExistence type="predicted"/>
<gene>
    <name evidence="2" type="ORF">GCM10007067_06970</name>
</gene>
<evidence type="ECO:0000259" key="1">
    <source>
        <dbReference type="Pfam" id="PF13579"/>
    </source>
</evidence>
<dbReference type="PANTHER" id="PTHR12526">
    <property type="entry name" value="GLYCOSYLTRANSFERASE"/>
    <property type="match status" value="1"/>
</dbReference>
<dbReference type="PANTHER" id="PTHR12526:SF630">
    <property type="entry name" value="GLYCOSYLTRANSFERASE"/>
    <property type="match status" value="1"/>
</dbReference>
<accession>A0A918W7K3</accession>
<comment type="caution">
    <text evidence="2">The sequence shown here is derived from an EMBL/GenBank/DDBJ whole genome shotgun (WGS) entry which is preliminary data.</text>
</comment>
<sequence>MRILLVNTLYYPWKVGGAEVSTQLLAEYFANNGHSVWILCLHNGSGVQTDVINGVTVVRLPDPNIYWPFDKGTPSLVRRLLWHVIDMFNLSVLWGARRLVKRIAPDVVHTNNLSGLSVSVWFAAKLAGVPIAHTSRDYYLLHPNCRLFADGKMQNPRDISARLWSWPKRICSGWVTEYIGISRYIADLHASENFFPNAQRRVIYNSVALPSIAGPVSGNGVRRYGFIGRLEPAKGLEELIKAFGSIADLAELYIAGDGDPLYVEALKKQARDLPIVFVGRTDPKSFYPNLDWLVVPSLWAEPLGRVVLEAYSYGAPVICSAMGGLPEVVMEGETGFIYQPRHDGKDLALALTKSLSADRDLFSARALEFVRSFDAASIGDAYLAAYRDAVGVARA</sequence>
<keyword evidence="3" id="KW-1185">Reference proteome</keyword>
<dbReference type="SUPFAM" id="SSF53756">
    <property type="entry name" value="UDP-Glycosyltransferase/glycogen phosphorylase"/>
    <property type="match status" value="1"/>
</dbReference>
<dbReference type="Gene3D" id="3.40.50.2000">
    <property type="entry name" value="Glycogen Phosphorylase B"/>
    <property type="match status" value="2"/>
</dbReference>
<keyword evidence="2" id="KW-0808">Transferase</keyword>
<reference evidence="2" key="2">
    <citation type="submission" date="2020-09" db="EMBL/GenBank/DDBJ databases">
        <authorList>
            <person name="Sun Q."/>
            <person name="Kim S."/>
        </authorList>
    </citation>
    <scope>NUCLEOTIDE SEQUENCE</scope>
    <source>
        <strain evidence="2">KCTC 23077</strain>
    </source>
</reference>
<evidence type="ECO:0000313" key="3">
    <source>
        <dbReference type="Proteomes" id="UP000646426"/>
    </source>
</evidence>
<name>A0A918W7K3_9GAMM</name>
<dbReference type="GO" id="GO:0016757">
    <property type="term" value="F:glycosyltransferase activity"/>
    <property type="evidence" value="ECO:0007669"/>
    <property type="project" value="UniProtKB-ARBA"/>
</dbReference>
<reference evidence="2" key="1">
    <citation type="journal article" date="2014" name="Int. J. Syst. Evol. Microbiol.">
        <title>Complete genome sequence of Corynebacterium casei LMG S-19264T (=DSM 44701T), isolated from a smear-ripened cheese.</title>
        <authorList>
            <consortium name="US DOE Joint Genome Institute (JGI-PGF)"/>
            <person name="Walter F."/>
            <person name="Albersmeier A."/>
            <person name="Kalinowski J."/>
            <person name="Ruckert C."/>
        </authorList>
    </citation>
    <scope>NUCLEOTIDE SEQUENCE</scope>
    <source>
        <strain evidence="2">KCTC 23077</strain>
    </source>
</reference>
<dbReference type="AlphaFoldDB" id="A0A918W7K3"/>
<dbReference type="Pfam" id="PF13692">
    <property type="entry name" value="Glyco_trans_1_4"/>
    <property type="match status" value="1"/>
</dbReference>
<dbReference type="CDD" id="cd03823">
    <property type="entry name" value="GT4_ExpE7-like"/>
    <property type="match status" value="1"/>
</dbReference>
<dbReference type="EMBL" id="BMYD01000001">
    <property type="protein sequence ID" value="GHA72955.1"/>
    <property type="molecule type" value="Genomic_DNA"/>
</dbReference>
<evidence type="ECO:0000313" key="2">
    <source>
        <dbReference type="EMBL" id="GHA72955.1"/>
    </source>
</evidence>